<feature type="region of interest" description="Disordered" evidence="1">
    <location>
        <begin position="576"/>
        <end position="597"/>
    </location>
</feature>
<proteinExistence type="predicted"/>
<feature type="compositionally biased region" description="Basic residues" evidence="1">
    <location>
        <begin position="14"/>
        <end position="23"/>
    </location>
</feature>
<evidence type="ECO:0000313" key="4">
    <source>
        <dbReference type="Proteomes" id="UP000799779"/>
    </source>
</evidence>
<dbReference type="EMBL" id="ML977595">
    <property type="protein sequence ID" value="KAF1999532.1"/>
    <property type="molecule type" value="Genomic_DNA"/>
</dbReference>
<dbReference type="Proteomes" id="UP000799779">
    <property type="component" value="Unassembled WGS sequence"/>
</dbReference>
<feature type="compositionally biased region" description="Low complexity" evidence="1">
    <location>
        <begin position="1"/>
        <end position="13"/>
    </location>
</feature>
<organism evidence="3 4">
    <name type="scientific">Amniculicola lignicola CBS 123094</name>
    <dbReference type="NCBI Taxonomy" id="1392246"/>
    <lineage>
        <taxon>Eukaryota</taxon>
        <taxon>Fungi</taxon>
        <taxon>Dikarya</taxon>
        <taxon>Ascomycota</taxon>
        <taxon>Pezizomycotina</taxon>
        <taxon>Dothideomycetes</taxon>
        <taxon>Pleosporomycetidae</taxon>
        <taxon>Pleosporales</taxon>
        <taxon>Amniculicolaceae</taxon>
        <taxon>Amniculicola</taxon>
    </lineage>
</organism>
<reference evidence="3" key="1">
    <citation type="journal article" date="2020" name="Stud. Mycol.">
        <title>101 Dothideomycetes genomes: a test case for predicting lifestyles and emergence of pathogens.</title>
        <authorList>
            <person name="Haridas S."/>
            <person name="Albert R."/>
            <person name="Binder M."/>
            <person name="Bloem J."/>
            <person name="Labutti K."/>
            <person name="Salamov A."/>
            <person name="Andreopoulos B."/>
            <person name="Baker S."/>
            <person name="Barry K."/>
            <person name="Bills G."/>
            <person name="Bluhm B."/>
            <person name="Cannon C."/>
            <person name="Castanera R."/>
            <person name="Culley D."/>
            <person name="Daum C."/>
            <person name="Ezra D."/>
            <person name="Gonzalez J."/>
            <person name="Henrissat B."/>
            <person name="Kuo A."/>
            <person name="Liang C."/>
            <person name="Lipzen A."/>
            <person name="Lutzoni F."/>
            <person name="Magnuson J."/>
            <person name="Mondo S."/>
            <person name="Nolan M."/>
            <person name="Ohm R."/>
            <person name="Pangilinan J."/>
            <person name="Park H.-J."/>
            <person name="Ramirez L."/>
            <person name="Alfaro M."/>
            <person name="Sun H."/>
            <person name="Tritt A."/>
            <person name="Yoshinaga Y."/>
            <person name="Zwiers L.-H."/>
            <person name="Turgeon B."/>
            <person name="Goodwin S."/>
            <person name="Spatafora J."/>
            <person name="Crous P."/>
            <person name="Grigoriev I."/>
        </authorList>
    </citation>
    <scope>NUCLEOTIDE SEQUENCE</scope>
    <source>
        <strain evidence="3">CBS 123094</strain>
    </source>
</reference>
<dbReference type="AlphaFoldDB" id="A0A6A5WCZ4"/>
<gene>
    <name evidence="3" type="ORF">P154DRAFT_467730</name>
</gene>
<feature type="compositionally biased region" description="Pro residues" evidence="1">
    <location>
        <begin position="476"/>
        <end position="486"/>
    </location>
</feature>
<dbReference type="OrthoDB" id="10259622at2759"/>
<evidence type="ECO:0008006" key="5">
    <source>
        <dbReference type="Google" id="ProtNLM"/>
    </source>
</evidence>
<keyword evidence="2" id="KW-0472">Membrane</keyword>
<feature type="compositionally biased region" description="Polar residues" evidence="1">
    <location>
        <begin position="444"/>
        <end position="456"/>
    </location>
</feature>
<name>A0A6A5WCZ4_9PLEO</name>
<feature type="compositionally biased region" description="Polar residues" evidence="1">
    <location>
        <begin position="495"/>
        <end position="507"/>
    </location>
</feature>
<evidence type="ECO:0000313" key="3">
    <source>
        <dbReference type="EMBL" id="KAF1999532.1"/>
    </source>
</evidence>
<keyword evidence="2" id="KW-1133">Transmembrane helix</keyword>
<feature type="region of interest" description="Disordered" evidence="1">
    <location>
        <begin position="437"/>
        <end position="456"/>
    </location>
</feature>
<feature type="transmembrane region" description="Helical" evidence="2">
    <location>
        <begin position="549"/>
        <end position="573"/>
    </location>
</feature>
<keyword evidence="4" id="KW-1185">Reference proteome</keyword>
<evidence type="ECO:0000256" key="1">
    <source>
        <dbReference type="SAM" id="MobiDB-lite"/>
    </source>
</evidence>
<sequence length="949" mass="103695">MATRNSRSYSSRVSRVKSRKREKFTRPAKPIVDTSFTRHKGSTPRQMTEMELKSGGTIRRYNWLGLGRSSTRHKGLGIMKGTPEPGSEPDKNSASATGSATEYPLKLFGFDPQANNDPKTAGSLTPETQIWSAISPSDRPIPIGISIPSDSLPDFSPYQSTRNRSESDATLVTPSIVITPAAAMKSMWSPDTESDYTPGRSSSMYSRATFNMNSTFSTVPPVPALPANVLTSNAAPSGPTANQDLPEIIMSHARTDTIDSADTSFEEYIGLKHKERITSTGTLFEEDETPLRDRNTAMSNMSIDTAMVPNPRLSRGWWNVITTPFESRRNSVWTQGGRNTESLPDVPMVPQQYGATNASPSTPSTYIWSATEKKSHSTSMGNNTLTSPLSAMSASPVVGTAAIGTVLMPRQVQEHQPQPQPINITIELQDRRANVEAGPIHANSPPSTQTPQQNLSQAPQVIRMDLSTPASSTIQSPPPQFPPPPTAARKGATFNYDSHSRASSPVSTDLKAPKKHRKVADIMACLPFNRRNQGKNNEKKQDKKRRNRWCCACCCCLIIIVLLAIILPVTLVLTKPKDNPKPVDSPKGSPLETPSQTQWLNLTGYPPMYTGLSSIVQPEAVSEVSGCVVPNTMWSCAVPKEQQDALKPNQADQPNFIFNIAFDNETISDPSKTRPVTRAANPVTAGAIIRRLLNKRKTPQPSPAPPSIEDMRFLGNTTDKLSVPFEGEETPFFISIQDPFSKPASRRVKRQSGGVNNVTDLAPAPLINSDGTAAPANLYPLPSNQPLRLYNRGAKDEHYGFYVYFDRAIFMKNIRSNDTFGGLPADQNGGSPFDAADFRCTWAMTRYLVQIWTQSEATKNLLAAPNAKRPGTFPYPVTVTVDRHGGNSQDKRLYCYGMNENGTPNPKSLAFGNEDRTFQGNPINISNPGVKGTVDGGTGGCSCAWQNWF</sequence>
<protein>
    <recommendedName>
        <fullName evidence="5">Glycoprotease family protein</fullName>
    </recommendedName>
</protein>
<feature type="region of interest" description="Disordered" evidence="1">
    <location>
        <begin position="1"/>
        <end position="48"/>
    </location>
</feature>
<keyword evidence="2" id="KW-0812">Transmembrane</keyword>
<feature type="region of interest" description="Disordered" evidence="1">
    <location>
        <begin position="72"/>
        <end position="99"/>
    </location>
</feature>
<evidence type="ECO:0000256" key="2">
    <source>
        <dbReference type="SAM" id="Phobius"/>
    </source>
</evidence>
<accession>A0A6A5WCZ4</accession>
<feature type="region of interest" description="Disordered" evidence="1">
    <location>
        <begin position="469"/>
        <end position="514"/>
    </location>
</feature>